<name>A0ABY8J9H1_9BRAD</name>
<keyword evidence="3" id="KW-1185">Reference proteome</keyword>
<proteinExistence type="predicted"/>
<keyword evidence="1" id="KW-0812">Transmembrane</keyword>
<dbReference type="EMBL" id="CP121646">
    <property type="protein sequence ID" value="WFU62215.1"/>
    <property type="molecule type" value="Genomic_DNA"/>
</dbReference>
<dbReference type="RefSeq" id="WP_256520758.1">
    <property type="nucleotide sequence ID" value="NZ_CP121646.1"/>
</dbReference>
<protein>
    <recommendedName>
        <fullName evidence="4">Amino acid ABC transporter permease</fullName>
    </recommendedName>
</protein>
<sequence length="40" mass="4499">MPRGDAKRPGGTLFVGVIYFVFCFAMSRYSRGLEAQRLSN</sequence>
<evidence type="ECO:0000313" key="2">
    <source>
        <dbReference type="EMBL" id="WFU62215.1"/>
    </source>
</evidence>
<evidence type="ECO:0000256" key="1">
    <source>
        <dbReference type="SAM" id="Phobius"/>
    </source>
</evidence>
<evidence type="ECO:0000313" key="3">
    <source>
        <dbReference type="Proteomes" id="UP001221546"/>
    </source>
</evidence>
<organism evidence="2 3">
    <name type="scientific">Bradyrhizobium brasilense</name>
    <dbReference type="NCBI Taxonomy" id="1419277"/>
    <lineage>
        <taxon>Bacteria</taxon>
        <taxon>Pseudomonadati</taxon>
        <taxon>Pseudomonadota</taxon>
        <taxon>Alphaproteobacteria</taxon>
        <taxon>Hyphomicrobiales</taxon>
        <taxon>Nitrobacteraceae</taxon>
        <taxon>Bradyrhizobium</taxon>
    </lineage>
</organism>
<gene>
    <name evidence="2" type="ORF">QA636_32675</name>
</gene>
<reference evidence="2 3" key="1">
    <citation type="submission" date="2023-04" db="EMBL/GenBank/DDBJ databases">
        <title>Australian commercial rhizobial inoculants.</title>
        <authorList>
            <person name="Kohlmeier M.G."/>
            <person name="O'Hara G.W."/>
            <person name="Colombi E."/>
            <person name="Ramsay J.P."/>
            <person name="Terpolilli J."/>
        </authorList>
    </citation>
    <scope>NUCLEOTIDE SEQUENCE [LARGE SCALE GENOMIC DNA]</scope>
    <source>
        <strain evidence="2 3">CB627</strain>
    </source>
</reference>
<keyword evidence="1" id="KW-1133">Transmembrane helix</keyword>
<evidence type="ECO:0008006" key="4">
    <source>
        <dbReference type="Google" id="ProtNLM"/>
    </source>
</evidence>
<dbReference type="Proteomes" id="UP001221546">
    <property type="component" value="Chromosome"/>
</dbReference>
<keyword evidence="1" id="KW-0472">Membrane</keyword>
<feature type="transmembrane region" description="Helical" evidence="1">
    <location>
        <begin position="12"/>
        <end position="30"/>
    </location>
</feature>
<accession>A0ABY8J9H1</accession>